<protein>
    <submittedName>
        <fullName evidence="2">Toxin-antitoxin system toxin component, PIN family</fullName>
    </submittedName>
</protein>
<organism evidence="2 3">
    <name type="scientific">Spirosoma validum</name>
    <dbReference type="NCBI Taxonomy" id="2771355"/>
    <lineage>
        <taxon>Bacteria</taxon>
        <taxon>Pseudomonadati</taxon>
        <taxon>Bacteroidota</taxon>
        <taxon>Cytophagia</taxon>
        <taxon>Cytophagales</taxon>
        <taxon>Cytophagaceae</taxon>
        <taxon>Spirosoma</taxon>
    </lineage>
</organism>
<dbReference type="SMART" id="SM00670">
    <property type="entry name" value="PINc"/>
    <property type="match status" value="1"/>
</dbReference>
<accession>A0A927GBJ4</accession>
<evidence type="ECO:0000313" key="2">
    <source>
        <dbReference type="EMBL" id="MBD2751762.1"/>
    </source>
</evidence>
<keyword evidence="3" id="KW-1185">Reference proteome</keyword>
<evidence type="ECO:0000313" key="3">
    <source>
        <dbReference type="Proteomes" id="UP000653797"/>
    </source>
</evidence>
<gene>
    <name evidence="2" type="ORF">IC230_02570</name>
</gene>
<dbReference type="AlphaFoldDB" id="A0A927GBJ4"/>
<dbReference type="Pfam" id="PF13470">
    <property type="entry name" value="PIN_3"/>
    <property type="match status" value="1"/>
</dbReference>
<dbReference type="InterPro" id="IPR002716">
    <property type="entry name" value="PIN_dom"/>
</dbReference>
<reference evidence="2" key="1">
    <citation type="submission" date="2020-09" db="EMBL/GenBank/DDBJ databases">
        <authorList>
            <person name="Kim M.K."/>
        </authorList>
    </citation>
    <scope>NUCLEOTIDE SEQUENCE</scope>
    <source>
        <strain evidence="2">BT704</strain>
    </source>
</reference>
<dbReference type="InterPro" id="IPR002850">
    <property type="entry name" value="PIN_toxin-like"/>
</dbReference>
<dbReference type="InterPro" id="IPR029060">
    <property type="entry name" value="PIN-like_dom_sf"/>
</dbReference>
<dbReference type="Proteomes" id="UP000653797">
    <property type="component" value="Unassembled WGS sequence"/>
</dbReference>
<dbReference type="NCBIfam" id="TIGR00305">
    <property type="entry name" value="putative toxin-antitoxin system toxin component, PIN family"/>
    <property type="match status" value="1"/>
</dbReference>
<dbReference type="SUPFAM" id="SSF88723">
    <property type="entry name" value="PIN domain-like"/>
    <property type="match status" value="1"/>
</dbReference>
<sequence length="136" mass="15629">MRVVLDTNVLIVSLASYSKYFPIYQALLDKRFQLYVSNEIVAEYEEQIGKRLGLERTDVKFRELLNLDNIHFVDPTYNWQLIEADPDDNKFVDCAIAANADCVVTNDSHFNVLKDVTFPHVSVINISDFVLILSKV</sequence>
<dbReference type="EMBL" id="JACXAA010000001">
    <property type="protein sequence ID" value="MBD2751762.1"/>
    <property type="molecule type" value="Genomic_DNA"/>
</dbReference>
<feature type="domain" description="PIN" evidence="1">
    <location>
        <begin position="1"/>
        <end position="112"/>
    </location>
</feature>
<dbReference type="PANTHER" id="PTHR34610">
    <property type="entry name" value="SSL7007 PROTEIN"/>
    <property type="match status" value="1"/>
</dbReference>
<evidence type="ECO:0000259" key="1">
    <source>
        <dbReference type="SMART" id="SM00670"/>
    </source>
</evidence>
<comment type="caution">
    <text evidence="2">The sequence shown here is derived from an EMBL/GenBank/DDBJ whole genome shotgun (WGS) entry which is preliminary data.</text>
</comment>
<dbReference type="Gene3D" id="3.40.50.1010">
    <property type="entry name" value="5'-nuclease"/>
    <property type="match status" value="1"/>
</dbReference>
<name>A0A927GBJ4_9BACT</name>
<proteinExistence type="predicted"/>
<dbReference type="PANTHER" id="PTHR34610:SF3">
    <property type="entry name" value="SSL7007 PROTEIN"/>
    <property type="match status" value="1"/>
</dbReference>